<name>A0A8K1LIK6_9PASS</name>
<dbReference type="OrthoDB" id="276744at2759"/>
<reference evidence="1" key="1">
    <citation type="submission" date="2019-04" db="EMBL/GenBank/DDBJ databases">
        <title>Genome assembly of Zosterops borbonicus 15179.</title>
        <authorList>
            <person name="Leroy T."/>
            <person name="Anselmetti Y."/>
            <person name="Tilak M.-K."/>
            <person name="Nabholz B."/>
        </authorList>
    </citation>
    <scope>NUCLEOTIDE SEQUENCE</scope>
    <source>
        <strain evidence="1">HGM_15179</strain>
        <tissue evidence="1">Muscle</tissue>
    </source>
</reference>
<gene>
    <name evidence="1" type="ORF">HGM15179_012082</name>
</gene>
<protein>
    <submittedName>
        <fullName evidence="1">Uncharacterized protein</fullName>
    </submittedName>
</protein>
<sequence>MVNSKLSMSQQCVLVAKKTNRIMKCIMKSTAKSSDISRSSEMILPLYLALVRPHLECCSGLLSTGQMWSSWSRSQWKATRMIRGQEHLSYEKRLRKVGLFGLQKK</sequence>
<dbReference type="EMBL" id="SWJQ01000388">
    <property type="protein sequence ID" value="TRZ15031.1"/>
    <property type="molecule type" value="Genomic_DNA"/>
</dbReference>
<evidence type="ECO:0000313" key="1">
    <source>
        <dbReference type="EMBL" id="TRZ15031.1"/>
    </source>
</evidence>
<dbReference type="Proteomes" id="UP000796761">
    <property type="component" value="Unassembled WGS sequence"/>
</dbReference>
<dbReference type="AlphaFoldDB" id="A0A8K1LIK6"/>
<evidence type="ECO:0000313" key="2">
    <source>
        <dbReference type="Proteomes" id="UP000796761"/>
    </source>
</evidence>
<proteinExistence type="predicted"/>
<accession>A0A8K1LIK6</accession>
<keyword evidence="2" id="KW-1185">Reference proteome</keyword>
<comment type="caution">
    <text evidence="1">The sequence shown here is derived from an EMBL/GenBank/DDBJ whole genome shotgun (WGS) entry which is preliminary data.</text>
</comment>
<organism evidence="1 2">
    <name type="scientific">Zosterops borbonicus</name>
    <dbReference type="NCBI Taxonomy" id="364589"/>
    <lineage>
        <taxon>Eukaryota</taxon>
        <taxon>Metazoa</taxon>
        <taxon>Chordata</taxon>
        <taxon>Craniata</taxon>
        <taxon>Vertebrata</taxon>
        <taxon>Euteleostomi</taxon>
        <taxon>Archelosauria</taxon>
        <taxon>Archosauria</taxon>
        <taxon>Dinosauria</taxon>
        <taxon>Saurischia</taxon>
        <taxon>Theropoda</taxon>
        <taxon>Coelurosauria</taxon>
        <taxon>Aves</taxon>
        <taxon>Neognathae</taxon>
        <taxon>Neoaves</taxon>
        <taxon>Telluraves</taxon>
        <taxon>Australaves</taxon>
        <taxon>Passeriformes</taxon>
        <taxon>Sylvioidea</taxon>
        <taxon>Zosteropidae</taxon>
        <taxon>Zosterops</taxon>
    </lineage>
</organism>